<protein>
    <recommendedName>
        <fullName evidence="3">Sushi domain-containing protein</fullName>
    </recommendedName>
</protein>
<name>A0A8W8NWX0_MAGGI</name>
<evidence type="ECO:0008006" key="3">
    <source>
        <dbReference type="Google" id="ProtNLM"/>
    </source>
</evidence>
<keyword evidence="2" id="KW-1185">Reference proteome</keyword>
<evidence type="ECO:0000313" key="2">
    <source>
        <dbReference type="Proteomes" id="UP000005408"/>
    </source>
</evidence>
<evidence type="ECO:0000313" key="1">
    <source>
        <dbReference type="EnsemblMetazoa" id="G8160.1:cds"/>
    </source>
</evidence>
<organism evidence="1 2">
    <name type="scientific">Magallana gigas</name>
    <name type="common">Pacific oyster</name>
    <name type="synonym">Crassostrea gigas</name>
    <dbReference type="NCBI Taxonomy" id="29159"/>
    <lineage>
        <taxon>Eukaryota</taxon>
        <taxon>Metazoa</taxon>
        <taxon>Spiralia</taxon>
        <taxon>Lophotrochozoa</taxon>
        <taxon>Mollusca</taxon>
        <taxon>Bivalvia</taxon>
        <taxon>Autobranchia</taxon>
        <taxon>Pteriomorphia</taxon>
        <taxon>Ostreida</taxon>
        <taxon>Ostreoidea</taxon>
        <taxon>Ostreidae</taxon>
        <taxon>Magallana</taxon>
    </lineage>
</organism>
<sequence>MAESVCMRNVREWDAIGINRRIHITCAEGFEQQGSGKFVCRPDGVRKSDLTCSFKPTFLGCFKATLPES</sequence>
<dbReference type="Proteomes" id="UP000005408">
    <property type="component" value="Unassembled WGS sequence"/>
</dbReference>
<accession>A0A8W8NWX0</accession>
<dbReference type="EnsemblMetazoa" id="G8160.1">
    <property type="protein sequence ID" value="G8160.1:cds"/>
    <property type="gene ID" value="G8160"/>
</dbReference>
<dbReference type="AlphaFoldDB" id="A0A8W8NWX0"/>
<proteinExistence type="predicted"/>
<reference evidence="1" key="1">
    <citation type="submission" date="2022-08" db="UniProtKB">
        <authorList>
            <consortium name="EnsemblMetazoa"/>
        </authorList>
    </citation>
    <scope>IDENTIFICATION</scope>
    <source>
        <strain evidence="1">05x7-T-G4-1.051#20</strain>
    </source>
</reference>